<dbReference type="AlphaFoldDB" id="A0A5C4M7C8"/>
<proteinExistence type="predicted"/>
<organism evidence="2 3">
    <name type="scientific">Mumia zhuanghuii</name>
    <dbReference type="NCBI Taxonomy" id="2585211"/>
    <lineage>
        <taxon>Bacteria</taxon>
        <taxon>Bacillati</taxon>
        <taxon>Actinomycetota</taxon>
        <taxon>Actinomycetes</taxon>
        <taxon>Propionibacteriales</taxon>
        <taxon>Nocardioidaceae</taxon>
        <taxon>Mumia</taxon>
    </lineage>
</organism>
<feature type="region of interest" description="Disordered" evidence="1">
    <location>
        <begin position="94"/>
        <end position="113"/>
    </location>
</feature>
<dbReference type="EMBL" id="VDFR01000234">
    <property type="protein sequence ID" value="TNC28416.1"/>
    <property type="molecule type" value="Genomic_DNA"/>
</dbReference>
<sequence length="113" mass="12809">MATDGLAPLMALPTQRCDVALLLARGDPGTTSEGCDLPLLQQQAGNARSLLLADQLPPLLELHVASQGRKGSGMAELLRRRKARERWLRRRRPWRKSTRQRLGAWLHDEPRRR</sequence>
<accession>A0A5C4M7C8</accession>
<gene>
    <name evidence="2" type="ORF">FHE65_33895</name>
</gene>
<dbReference type="Proteomes" id="UP000306740">
    <property type="component" value="Unassembled WGS sequence"/>
</dbReference>
<comment type="caution">
    <text evidence="2">The sequence shown here is derived from an EMBL/GenBank/DDBJ whole genome shotgun (WGS) entry which is preliminary data.</text>
</comment>
<name>A0A5C4M7C8_9ACTN</name>
<evidence type="ECO:0000313" key="2">
    <source>
        <dbReference type="EMBL" id="TNC28416.1"/>
    </source>
</evidence>
<dbReference type="RefSeq" id="WP_139107318.1">
    <property type="nucleotide sequence ID" value="NZ_VDFR01000234.1"/>
</dbReference>
<reference evidence="2 3" key="1">
    <citation type="submission" date="2019-05" db="EMBL/GenBank/DDBJ databases">
        <title>Mumia sp. nov., isolated from the intestinal contents of plateau pika (Ochotona curzoniae) in the Qinghai-Tibet plateau of China.</title>
        <authorList>
            <person name="Tian Z."/>
        </authorList>
    </citation>
    <scope>NUCLEOTIDE SEQUENCE [LARGE SCALE GENOMIC DNA]</scope>
    <source>
        <strain evidence="3">527</strain>
    </source>
</reference>
<evidence type="ECO:0000256" key="1">
    <source>
        <dbReference type="SAM" id="MobiDB-lite"/>
    </source>
</evidence>
<evidence type="ECO:0000313" key="3">
    <source>
        <dbReference type="Proteomes" id="UP000306740"/>
    </source>
</evidence>
<protein>
    <submittedName>
        <fullName evidence="2">Uncharacterized protein</fullName>
    </submittedName>
</protein>